<feature type="region of interest" description="Disordered" evidence="2">
    <location>
        <begin position="61"/>
        <end position="95"/>
    </location>
</feature>
<dbReference type="EMBL" id="JABWDY010027701">
    <property type="protein sequence ID" value="KAF5187688.1"/>
    <property type="molecule type" value="Genomic_DNA"/>
</dbReference>
<protein>
    <submittedName>
        <fullName evidence="3">Uncharacterized protein</fullName>
    </submittedName>
</protein>
<keyword evidence="1" id="KW-0175">Coiled coil</keyword>
<proteinExistence type="predicted"/>
<dbReference type="OrthoDB" id="1933443at2759"/>
<keyword evidence="4" id="KW-1185">Reference proteome</keyword>
<feature type="coiled-coil region" evidence="1">
    <location>
        <begin position="8"/>
        <end position="35"/>
    </location>
</feature>
<evidence type="ECO:0000256" key="2">
    <source>
        <dbReference type="SAM" id="MobiDB-lite"/>
    </source>
</evidence>
<accession>A0A7J6VSY5</accession>
<organism evidence="3 4">
    <name type="scientific">Thalictrum thalictroides</name>
    <name type="common">Rue-anemone</name>
    <name type="synonym">Anemone thalictroides</name>
    <dbReference type="NCBI Taxonomy" id="46969"/>
    <lineage>
        <taxon>Eukaryota</taxon>
        <taxon>Viridiplantae</taxon>
        <taxon>Streptophyta</taxon>
        <taxon>Embryophyta</taxon>
        <taxon>Tracheophyta</taxon>
        <taxon>Spermatophyta</taxon>
        <taxon>Magnoliopsida</taxon>
        <taxon>Ranunculales</taxon>
        <taxon>Ranunculaceae</taxon>
        <taxon>Thalictroideae</taxon>
        <taxon>Thalictrum</taxon>
    </lineage>
</organism>
<evidence type="ECO:0000313" key="3">
    <source>
        <dbReference type="EMBL" id="KAF5187688.1"/>
    </source>
</evidence>
<dbReference type="AlphaFoldDB" id="A0A7J6VSY5"/>
<reference evidence="3 4" key="1">
    <citation type="submission" date="2020-06" db="EMBL/GenBank/DDBJ databases">
        <title>Transcriptomic and genomic resources for Thalictrum thalictroides and T. hernandezii: Facilitating candidate gene discovery in an emerging model plant lineage.</title>
        <authorList>
            <person name="Arias T."/>
            <person name="Riano-Pachon D.M."/>
            <person name="Di Stilio V.S."/>
        </authorList>
    </citation>
    <scope>NUCLEOTIDE SEQUENCE [LARGE SCALE GENOMIC DNA]</scope>
    <source>
        <strain evidence="4">cv. WT478/WT964</strain>
        <tissue evidence="3">Leaves</tissue>
    </source>
</reference>
<evidence type="ECO:0000313" key="4">
    <source>
        <dbReference type="Proteomes" id="UP000554482"/>
    </source>
</evidence>
<dbReference type="Proteomes" id="UP000554482">
    <property type="component" value="Unassembled WGS sequence"/>
</dbReference>
<name>A0A7J6VSY5_THATH</name>
<sequence length="95" mass="10557">NQLIYGSITDLQRKEKALLEENNNLRKKIKEKELALSLPEHVETSPSLTPSETLPILNISGAHQSSGTEGEEEGVMVQPQPKTLLPPWMVRPMNG</sequence>
<gene>
    <name evidence="3" type="ORF">FRX31_022727</name>
</gene>
<comment type="caution">
    <text evidence="3">The sequence shown here is derived from an EMBL/GenBank/DDBJ whole genome shotgun (WGS) entry which is preliminary data.</text>
</comment>
<feature type="non-terminal residue" evidence="3">
    <location>
        <position position="1"/>
    </location>
</feature>
<evidence type="ECO:0000256" key="1">
    <source>
        <dbReference type="SAM" id="Coils"/>
    </source>
</evidence>